<dbReference type="Pfam" id="PF09346">
    <property type="entry name" value="SMI1_KNR4"/>
    <property type="match status" value="1"/>
</dbReference>
<organism evidence="2 3">
    <name type="scientific">Riemerella columbipharyngis</name>
    <dbReference type="NCBI Taxonomy" id="1071918"/>
    <lineage>
        <taxon>Bacteria</taxon>
        <taxon>Pseudomonadati</taxon>
        <taxon>Bacteroidota</taxon>
        <taxon>Flavobacteriia</taxon>
        <taxon>Flavobacteriales</taxon>
        <taxon>Weeksellaceae</taxon>
        <taxon>Riemerella</taxon>
    </lineage>
</organism>
<dbReference type="InterPro" id="IPR018958">
    <property type="entry name" value="Knr4/Smi1-like_dom"/>
</dbReference>
<evidence type="ECO:0000313" key="3">
    <source>
        <dbReference type="Proteomes" id="UP000198517"/>
    </source>
</evidence>
<name>A0A1G7BNN3_9FLAO</name>
<protein>
    <submittedName>
        <fullName evidence="2">SMI1-KNR4 cell-wall</fullName>
    </submittedName>
</protein>
<dbReference type="InterPro" id="IPR037883">
    <property type="entry name" value="Knr4/Smi1-like_sf"/>
</dbReference>
<dbReference type="Proteomes" id="UP000198517">
    <property type="component" value="Unassembled WGS sequence"/>
</dbReference>
<dbReference type="AlphaFoldDB" id="A0A1G7BNN3"/>
<accession>A0A1G7BNN3</accession>
<keyword evidence="3" id="KW-1185">Reference proteome</keyword>
<reference evidence="2 3" key="1">
    <citation type="submission" date="2016-10" db="EMBL/GenBank/DDBJ databases">
        <authorList>
            <person name="de Groot N.N."/>
        </authorList>
    </citation>
    <scope>NUCLEOTIDE SEQUENCE [LARGE SCALE GENOMIC DNA]</scope>
    <source>
        <strain evidence="2 3">DSM 24015</strain>
    </source>
</reference>
<evidence type="ECO:0000313" key="2">
    <source>
        <dbReference type="EMBL" id="SDE28290.1"/>
    </source>
</evidence>
<gene>
    <name evidence="2" type="ORF">SAMN05421544_10653</name>
</gene>
<feature type="domain" description="Knr4/Smi1-like" evidence="1">
    <location>
        <begin position="46"/>
        <end position="167"/>
    </location>
</feature>
<sequence>MDYIEKLNRVIDAQRKNGYVKTPKGEKIGHVPKLAPLAYNIQLSQKLDFSLINSLEKRLQREIPPAYKRFLMEYSNGLHFYFSLNLYGNRDGLLDRSGNEVIVWDLQDLNRFERPKNSSKDVIFIGTYSYDASKLYIDCATNKVHYCGRYDATSLKEWDSFETMMSEEIDRIYALFDEDGYLTVNSSEKTPYKIE</sequence>
<dbReference type="OrthoDB" id="1030979at2"/>
<dbReference type="EMBL" id="FNAS01000006">
    <property type="protein sequence ID" value="SDE28290.1"/>
    <property type="molecule type" value="Genomic_DNA"/>
</dbReference>
<dbReference type="SMART" id="SM00860">
    <property type="entry name" value="SMI1_KNR4"/>
    <property type="match status" value="1"/>
</dbReference>
<evidence type="ECO:0000259" key="1">
    <source>
        <dbReference type="SMART" id="SM00860"/>
    </source>
</evidence>
<dbReference type="STRING" id="1071918.SAMN05421544_10653"/>
<dbReference type="SUPFAM" id="SSF160631">
    <property type="entry name" value="SMI1/KNR4-like"/>
    <property type="match status" value="1"/>
</dbReference>
<proteinExistence type="predicted"/>
<dbReference type="Gene3D" id="3.40.1580.10">
    <property type="entry name" value="SMI1/KNR4-like"/>
    <property type="match status" value="1"/>
</dbReference>